<feature type="domain" description="FAD-binding" evidence="3">
    <location>
        <begin position="6"/>
        <end position="347"/>
    </location>
</feature>
<dbReference type="SUPFAM" id="SSF51905">
    <property type="entry name" value="FAD/NAD(P)-binding domain"/>
    <property type="match status" value="1"/>
</dbReference>
<dbReference type="Pfam" id="PF01494">
    <property type="entry name" value="FAD_binding_3"/>
    <property type="match status" value="1"/>
</dbReference>
<dbReference type="PANTHER" id="PTHR13789">
    <property type="entry name" value="MONOOXYGENASE"/>
    <property type="match status" value="1"/>
</dbReference>
<comment type="caution">
    <text evidence="4">The sequence shown here is derived from an EMBL/GenBank/DDBJ whole genome shotgun (WGS) entry which is preliminary data.</text>
</comment>
<dbReference type="InterPro" id="IPR036188">
    <property type="entry name" value="FAD/NAD-bd_sf"/>
</dbReference>
<accession>A0ABV9C8S0</accession>
<evidence type="ECO:0000313" key="4">
    <source>
        <dbReference type="EMBL" id="MFC4529222.1"/>
    </source>
</evidence>
<proteinExistence type="predicted"/>
<protein>
    <submittedName>
        <fullName evidence="4">FAD-dependent oxidoreductase</fullName>
    </submittedName>
</protein>
<dbReference type="EMBL" id="JBHSFP010000001">
    <property type="protein sequence ID" value="MFC4529222.1"/>
    <property type="molecule type" value="Genomic_DNA"/>
</dbReference>
<reference evidence="5" key="1">
    <citation type="journal article" date="2019" name="Int. J. Syst. Evol. Microbiol.">
        <title>The Global Catalogue of Microorganisms (GCM) 10K type strain sequencing project: providing services to taxonomists for standard genome sequencing and annotation.</title>
        <authorList>
            <consortium name="The Broad Institute Genomics Platform"/>
            <consortium name="The Broad Institute Genome Sequencing Center for Infectious Disease"/>
            <person name="Wu L."/>
            <person name="Ma J."/>
        </authorList>
    </citation>
    <scope>NUCLEOTIDE SEQUENCE [LARGE SCALE GENOMIC DNA]</scope>
    <source>
        <strain evidence="5">CGMCC 4.7132</strain>
    </source>
</reference>
<dbReference type="Proteomes" id="UP001596004">
    <property type="component" value="Unassembled WGS sequence"/>
</dbReference>
<sequence length="408" mass="43621">MAKVRQALVIGGGIAGPVTAIALRKAGIDATVFEAHERPADEVGGALTLAPNGMAALQALGVDQAVAEAGVPMPRMVMETGAGKRLGVYDDLPGLPVSRTFARPDLYRALLDQATGHGVTVEHGRRLIGYDDEPDGVVAHFADGTSATSDVLVGADGIRSTVRTLLDPAAPQPRYVGLLGLGGWVPRDGLTSTGGAMHLAFGKRAFFGYFVPEDGRAGWFANLPSAEPLTAAQARAVPAAEWLRRLKELYADDRTPALAMLSRTREEDLVNVGGMQDMPPVPVWHRGRAVLVGDSAHATSPSSGQGASLSIESGVQLARCLRDLPTTAEAFTAYERLRRHRVETIIAKTARVNNDKAAGPVGRVLRDLLFPLAIRTFYSQERLFGWVHRYRIDWNEPLTPRSVDASTA</sequence>
<dbReference type="PANTHER" id="PTHR13789:SF309">
    <property type="entry name" value="PUTATIVE (AFU_ORTHOLOGUE AFUA_6G14510)-RELATED"/>
    <property type="match status" value="1"/>
</dbReference>
<evidence type="ECO:0000259" key="3">
    <source>
        <dbReference type="Pfam" id="PF01494"/>
    </source>
</evidence>
<keyword evidence="5" id="KW-1185">Reference proteome</keyword>
<dbReference type="PRINTS" id="PR00420">
    <property type="entry name" value="RNGMNOXGNASE"/>
</dbReference>
<evidence type="ECO:0000256" key="1">
    <source>
        <dbReference type="ARBA" id="ARBA00023002"/>
    </source>
</evidence>
<dbReference type="Gene3D" id="3.50.50.60">
    <property type="entry name" value="FAD/NAD(P)-binding domain"/>
    <property type="match status" value="1"/>
</dbReference>
<name>A0ABV9C8S0_9ACTN</name>
<keyword evidence="2" id="KW-0503">Monooxygenase</keyword>
<dbReference type="InterPro" id="IPR050493">
    <property type="entry name" value="FAD-dep_Monooxygenase_BioMet"/>
</dbReference>
<dbReference type="InterPro" id="IPR002938">
    <property type="entry name" value="FAD-bd"/>
</dbReference>
<keyword evidence="1" id="KW-0560">Oxidoreductase</keyword>
<gene>
    <name evidence="4" type="ORF">ACFO60_00485</name>
</gene>
<dbReference type="RefSeq" id="WP_380835587.1">
    <property type="nucleotide sequence ID" value="NZ_JBHSFP010000001.1"/>
</dbReference>
<evidence type="ECO:0000256" key="2">
    <source>
        <dbReference type="ARBA" id="ARBA00023033"/>
    </source>
</evidence>
<evidence type="ECO:0000313" key="5">
    <source>
        <dbReference type="Proteomes" id="UP001596004"/>
    </source>
</evidence>
<organism evidence="4 5">
    <name type="scientific">Sphaerisporangium dianthi</name>
    <dbReference type="NCBI Taxonomy" id="1436120"/>
    <lineage>
        <taxon>Bacteria</taxon>
        <taxon>Bacillati</taxon>
        <taxon>Actinomycetota</taxon>
        <taxon>Actinomycetes</taxon>
        <taxon>Streptosporangiales</taxon>
        <taxon>Streptosporangiaceae</taxon>
        <taxon>Sphaerisporangium</taxon>
    </lineage>
</organism>